<protein>
    <submittedName>
        <fullName evidence="5">AraC family transcriptional regulator</fullName>
    </submittedName>
</protein>
<dbReference type="Gene3D" id="2.60.120.10">
    <property type="entry name" value="Jelly Rolls"/>
    <property type="match status" value="1"/>
</dbReference>
<dbReference type="InterPro" id="IPR020449">
    <property type="entry name" value="Tscrpt_reg_AraC-type_HTH"/>
</dbReference>
<gene>
    <name evidence="5" type="ORF">H9705_04950</name>
</gene>
<dbReference type="InterPro" id="IPR018062">
    <property type="entry name" value="HTH_AraC-typ_CS"/>
</dbReference>
<dbReference type="EMBL" id="DWWU01000021">
    <property type="protein sequence ID" value="HJC15161.1"/>
    <property type="molecule type" value="Genomic_DNA"/>
</dbReference>
<dbReference type="Pfam" id="PF12833">
    <property type="entry name" value="HTH_18"/>
    <property type="match status" value="1"/>
</dbReference>
<reference evidence="5" key="1">
    <citation type="journal article" date="2021" name="PeerJ">
        <title>Extensive microbial diversity within the chicken gut microbiome revealed by metagenomics and culture.</title>
        <authorList>
            <person name="Gilroy R."/>
            <person name="Ravi A."/>
            <person name="Getino M."/>
            <person name="Pursley I."/>
            <person name="Horton D.L."/>
            <person name="Alikhan N.F."/>
            <person name="Baker D."/>
            <person name="Gharbi K."/>
            <person name="Hall N."/>
            <person name="Watson M."/>
            <person name="Adriaenssens E.M."/>
            <person name="Foster-Nyarko E."/>
            <person name="Jarju S."/>
            <person name="Secka A."/>
            <person name="Antonio M."/>
            <person name="Oren A."/>
            <person name="Chaudhuri R.R."/>
            <person name="La Ragione R."/>
            <person name="Hildebrand F."/>
            <person name="Pallen M.J."/>
        </authorList>
    </citation>
    <scope>NUCLEOTIDE SEQUENCE</scope>
    <source>
        <strain evidence="5">CHK185-5351</strain>
    </source>
</reference>
<dbReference type="Gene3D" id="1.10.10.60">
    <property type="entry name" value="Homeodomain-like"/>
    <property type="match status" value="2"/>
</dbReference>
<keyword evidence="3" id="KW-0804">Transcription</keyword>
<accession>A0A9D2SLN9</accession>
<sequence length="300" mass="34824">METYIREEKTYRDGIPCDFLCHLQTPACSGSVYPAHYHSYIEMLLGLEGEFQIFLNGSWHLWQAGDLVLISAEEVHHIYARSENGGSYIVVRFMPELLQNDLAGTGLEMGYLRPLLSPEALQEKVIPGKDLTGSEVPRLFHKILKETSEKEYAYELAVRSHILGIYLWLIRYWHKKNPASFRYTAEDRELFRTLEPALAYMDTNFRRNISVSYLAELCGFSYSYFSRSFQRLMHRSIPDYLNSLRVAEAEKLLISTSLTVTDIALATGFETSSYFIKIFRRYKQLSPRQFRKTIQSNFTG</sequence>
<dbReference type="InterPro" id="IPR009057">
    <property type="entry name" value="Homeodomain-like_sf"/>
</dbReference>
<dbReference type="CDD" id="cd02208">
    <property type="entry name" value="cupin_RmlC-like"/>
    <property type="match status" value="1"/>
</dbReference>
<dbReference type="Proteomes" id="UP000823849">
    <property type="component" value="Unassembled WGS sequence"/>
</dbReference>
<dbReference type="InterPro" id="IPR037923">
    <property type="entry name" value="HTH-like"/>
</dbReference>
<evidence type="ECO:0000259" key="4">
    <source>
        <dbReference type="PROSITE" id="PS01124"/>
    </source>
</evidence>
<dbReference type="PRINTS" id="PR00032">
    <property type="entry name" value="HTHARAC"/>
</dbReference>
<organism evidence="5 6">
    <name type="scientific">Candidatus Fusicatenibacter intestinigallinarum</name>
    <dbReference type="NCBI Taxonomy" id="2838598"/>
    <lineage>
        <taxon>Bacteria</taxon>
        <taxon>Bacillati</taxon>
        <taxon>Bacillota</taxon>
        <taxon>Clostridia</taxon>
        <taxon>Lachnospirales</taxon>
        <taxon>Lachnospiraceae</taxon>
        <taxon>Fusicatenibacter</taxon>
    </lineage>
</organism>
<evidence type="ECO:0000313" key="5">
    <source>
        <dbReference type="EMBL" id="HJC15161.1"/>
    </source>
</evidence>
<reference evidence="5" key="2">
    <citation type="submission" date="2021-04" db="EMBL/GenBank/DDBJ databases">
        <authorList>
            <person name="Gilroy R."/>
        </authorList>
    </citation>
    <scope>NUCLEOTIDE SEQUENCE</scope>
    <source>
        <strain evidence="5">CHK185-5351</strain>
    </source>
</reference>
<dbReference type="AlphaFoldDB" id="A0A9D2SLN9"/>
<dbReference type="PANTHER" id="PTHR43280">
    <property type="entry name" value="ARAC-FAMILY TRANSCRIPTIONAL REGULATOR"/>
    <property type="match status" value="1"/>
</dbReference>
<dbReference type="PROSITE" id="PS01124">
    <property type="entry name" value="HTH_ARAC_FAMILY_2"/>
    <property type="match status" value="1"/>
</dbReference>
<dbReference type="GO" id="GO:0003700">
    <property type="term" value="F:DNA-binding transcription factor activity"/>
    <property type="evidence" value="ECO:0007669"/>
    <property type="project" value="InterPro"/>
</dbReference>
<keyword evidence="1" id="KW-0805">Transcription regulation</keyword>
<feature type="domain" description="HTH araC/xylS-type" evidence="4">
    <location>
        <begin position="195"/>
        <end position="293"/>
    </location>
</feature>
<name>A0A9D2SLN9_9FIRM</name>
<evidence type="ECO:0000256" key="2">
    <source>
        <dbReference type="ARBA" id="ARBA00023125"/>
    </source>
</evidence>
<dbReference type="InterPro" id="IPR014710">
    <property type="entry name" value="RmlC-like_jellyroll"/>
</dbReference>
<dbReference type="SMART" id="SM00342">
    <property type="entry name" value="HTH_ARAC"/>
    <property type="match status" value="1"/>
</dbReference>
<dbReference type="Pfam" id="PF02311">
    <property type="entry name" value="AraC_binding"/>
    <property type="match status" value="1"/>
</dbReference>
<dbReference type="SUPFAM" id="SSF46689">
    <property type="entry name" value="Homeodomain-like"/>
    <property type="match status" value="2"/>
</dbReference>
<dbReference type="SUPFAM" id="SSF51215">
    <property type="entry name" value="Regulatory protein AraC"/>
    <property type="match status" value="1"/>
</dbReference>
<keyword evidence="2" id="KW-0238">DNA-binding</keyword>
<proteinExistence type="predicted"/>
<evidence type="ECO:0000256" key="3">
    <source>
        <dbReference type="ARBA" id="ARBA00023163"/>
    </source>
</evidence>
<evidence type="ECO:0000256" key="1">
    <source>
        <dbReference type="ARBA" id="ARBA00023015"/>
    </source>
</evidence>
<dbReference type="PANTHER" id="PTHR43280:SF2">
    <property type="entry name" value="HTH-TYPE TRANSCRIPTIONAL REGULATOR EXSA"/>
    <property type="match status" value="1"/>
</dbReference>
<dbReference type="InterPro" id="IPR018060">
    <property type="entry name" value="HTH_AraC"/>
</dbReference>
<dbReference type="GO" id="GO:0043565">
    <property type="term" value="F:sequence-specific DNA binding"/>
    <property type="evidence" value="ECO:0007669"/>
    <property type="project" value="InterPro"/>
</dbReference>
<dbReference type="InterPro" id="IPR003313">
    <property type="entry name" value="AraC-bd"/>
</dbReference>
<evidence type="ECO:0000313" key="6">
    <source>
        <dbReference type="Proteomes" id="UP000823849"/>
    </source>
</evidence>
<comment type="caution">
    <text evidence="5">The sequence shown here is derived from an EMBL/GenBank/DDBJ whole genome shotgun (WGS) entry which is preliminary data.</text>
</comment>
<dbReference type="PROSITE" id="PS00041">
    <property type="entry name" value="HTH_ARAC_FAMILY_1"/>
    <property type="match status" value="1"/>
</dbReference>